<dbReference type="KEGG" id="tpla:ElP_08230"/>
<evidence type="ECO:0000256" key="1">
    <source>
        <dbReference type="SAM" id="Phobius"/>
    </source>
</evidence>
<keyword evidence="1" id="KW-0812">Transmembrane</keyword>
<name>A0A518GWP8_9BACT</name>
<dbReference type="RefSeq" id="WP_145267413.1">
    <property type="nucleotide sequence ID" value="NZ_CP036426.1"/>
</dbReference>
<protein>
    <recommendedName>
        <fullName evidence="4">GYF domain-containing protein</fullName>
    </recommendedName>
</protein>
<dbReference type="EMBL" id="CP036426">
    <property type="protein sequence ID" value="QDV32981.1"/>
    <property type="molecule type" value="Genomic_DNA"/>
</dbReference>
<dbReference type="AlphaFoldDB" id="A0A518GWP8"/>
<keyword evidence="1" id="KW-0472">Membrane</keyword>
<keyword evidence="3" id="KW-1185">Reference proteome</keyword>
<evidence type="ECO:0000313" key="2">
    <source>
        <dbReference type="EMBL" id="QDV32981.1"/>
    </source>
</evidence>
<sequence length="505" mass="56817">MAVEWFILERKGIIDPLSASQMRDAAKYGRLTPGTKVRMGESGEWFAAKRIKGLFENANAPDCSSIPTEITPVPIEIASTEYSSRAFMTFVYSLPILAGIISVGFLHVYYRSKENERARQANETANEAVATAQAWLHGEGNLSDSEVEQLLTASLGDEDLRDKSSVKAELVSIQKRRADDEADNTLREANKALDEGQLQTASDILERYLSQANGTMRGDAELLKRDIELATSQDVALTLLLGLDDSSFEIFRNEFNWSFGDAEITHPVLRNRWVETLLQALPDAEKEREQIRKTNEARLIAAEERRAREAEQSKFDVLRSELAVFLGGTISGDDAALWRSPVVFKEVERQEPISVFDEKEEWESQFQVDHIRLTDGVHMSLTVKNISSFMGTSWSWLVFAVDPSKGYPPDCSLHFSIDGKIEMNFLEEVINTQSVSHAYSFPSGKRKQAFSPLFRRIANGNEIRYKLTLGSKSVEAELPGEAHEAIKKLVNAAKYEDRYILIYGR</sequence>
<evidence type="ECO:0000313" key="3">
    <source>
        <dbReference type="Proteomes" id="UP000317835"/>
    </source>
</evidence>
<keyword evidence="1" id="KW-1133">Transmembrane helix</keyword>
<evidence type="ECO:0008006" key="4">
    <source>
        <dbReference type="Google" id="ProtNLM"/>
    </source>
</evidence>
<gene>
    <name evidence="2" type="ORF">ElP_08230</name>
</gene>
<organism evidence="2 3">
    <name type="scientific">Tautonia plasticadhaerens</name>
    <dbReference type="NCBI Taxonomy" id="2527974"/>
    <lineage>
        <taxon>Bacteria</taxon>
        <taxon>Pseudomonadati</taxon>
        <taxon>Planctomycetota</taxon>
        <taxon>Planctomycetia</taxon>
        <taxon>Isosphaerales</taxon>
        <taxon>Isosphaeraceae</taxon>
        <taxon>Tautonia</taxon>
    </lineage>
</organism>
<reference evidence="2 3" key="1">
    <citation type="submission" date="2019-02" db="EMBL/GenBank/DDBJ databases">
        <title>Deep-cultivation of Planctomycetes and their phenomic and genomic characterization uncovers novel biology.</title>
        <authorList>
            <person name="Wiegand S."/>
            <person name="Jogler M."/>
            <person name="Boedeker C."/>
            <person name="Pinto D."/>
            <person name="Vollmers J."/>
            <person name="Rivas-Marin E."/>
            <person name="Kohn T."/>
            <person name="Peeters S.H."/>
            <person name="Heuer A."/>
            <person name="Rast P."/>
            <person name="Oberbeckmann S."/>
            <person name="Bunk B."/>
            <person name="Jeske O."/>
            <person name="Meyerdierks A."/>
            <person name="Storesund J.E."/>
            <person name="Kallscheuer N."/>
            <person name="Luecker S."/>
            <person name="Lage O.M."/>
            <person name="Pohl T."/>
            <person name="Merkel B.J."/>
            <person name="Hornburger P."/>
            <person name="Mueller R.-W."/>
            <person name="Bruemmer F."/>
            <person name="Labrenz M."/>
            <person name="Spormann A.M."/>
            <person name="Op den Camp H."/>
            <person name="Overmann J."/>
            <person name="Amann R."/>
            <person name="Jetten M.S.M."/>
            <person name="Mascher T."/>
            <person name="Medema M.H."/>
            <person name="Devos D.P."/>
            <person name="Kaster A.-K."/>
            <person name="Ovreas L."/>
            <person name="Rohde M."/>
            <person name="Galperin M.Y."/>
            <person name="Jogler C."/>
        </authorList>
    </citation>
    <scope>NUCLEOTIDE SEQUENCE [LARGE SCALE GENOMIC DNA]</scope>
    <source>
        <strain evidence="2 3">ElP</strain>
    </source>
</reference>
<feature type="transmembrane region" description="Helical" evidence="1">
    <location>
        <begin position="90"/>
        <end position="110"/>
    </location>
</feature>
<proteinExistence type="predicted"/>
<dbReference type="OrthoDB" id="254120at2"/>
<dbReference type="Proteomes" id="UP000317835">
    <property type="component" value="Chromosome"/>
</dbReference>
<accession>A0A518GWP8</accession>